<evidence type="ECO:0000313" key="12">
    <source>
        <dbReference type="Proteomes" id="UP001648503"/>
    </source>
</evidence>
<evidence type="ECO:0000259" key="7">
    <source>
        <dbReference type="Pfam" id="PF23797"/>
    </source>
</evidence>
<evidence type="ECO:0000256" key="3">
    <source>
        <dbReference type="ARBA" id="ARBA00022490"/>
    </source>
</evidence>
<feature type="domain" description="ELP1 alpha-solenoid" evidence="9">
    <location>
        <begin position="727"/>
        <end position="921"/>
    </location>
</feature>
<feature type="domain" description="ELP1 first N-terminal beta-propeller" evidence="6">
    <location>
        <begin position="37"/>
        <end position="389"/>
    </location>
</feature>
<evidence type="ECO:0000259" key="10">
    <source>
        <dbReference type="Pfam" id="PF23936"/>
    </source>
</evidence>
<keyword evidence="5" id="KW-0539">Nucleus</keyword>
<evidence type="ECO:0000256" key="2">
    <source>
        <dbReference type="ARBA" id="ARBA00006086"/>
    </source>
</evidence>
<dbReference type="InterPro" id="IPR056164">
    <property type="entry name" value="Beta-prop_ELP1_1st"/>
</dbReference>
<dbReference type="PANTHER" id="PTHR12747">
    <property type="entry name" value="ELONGATOR COMPLEX PROTEIN 1"/>
    <property type="match status" value="1"/>
</dbReference>
<sequence>MRSLTLISEKAAVLGQRATDSVELSTTTGSLKSRPAYHGVGIALDSDSNHVYAAVYSAHGSPVSIYRISDKPDAKFTVATIDIGADAGGDAAALTLPGAIIAGMQYLVDSQSLCIAFQSGDILLVRFVDSYGSSSIVPTVECVGIVDSGIKTMSWSPDLELVLFVTGVDTILEMTKEFEPISEVPLHANHHGEATPVSVGWGKKETQFHGKEGKAAAVKSTAPDTDAIHLSQDDTHAPALSWRGDGNFFACSSLNPTKTARTICIYNREGILQNTSEHVSHLEHPLCWRPSGNLIASTQRLPHRHDVVFFEKNGLRHGEFALRDANDIVLDLQWNADSTVLAICLEQVVDGYPTSVIQLWTTSNYHWYLKQEIRPTSKSDSYISMLWDDEVSTRLHLISADGEYRRFQFVAETFTSTSVSSENGSVVAVIDGANVLLTPFRFNNVPPPMCHGKIVLPSPAKFIAFSPETPINCMAVLLAANTIQFWSDIHKKAEDINLIGTLSLPNDAYYFRQFAWVKINTIVVLAYDTANHIDRVIAYTFDRSCVDFTISDVVEIDLCKDHLDILRLYHCISTGVLAIQSLSGEVIEVVNTGTQWHAVSRLIFPSVCPWMASLQLGATPETKELVWIGLSERNKLFVGDRTLSLDCTSFFVHDEFLIISTLTHTVRFLELGLSLNEFHFGEQTPGATFDELNRRVERGSQIVLAVPSDTKLVMQMPRGNLEIVFPRALVLSAVRHSIDRLDYKTAFVACRKHRIDMNLIVDHSPEAFWLHISDFVIHINDADHLNLFISNMRNEDVTRVMYSTKKDIGGSDVSDKVNMVCDRMEKALDSIDSDKFIQPILTSNACKKPPNLEGAMRRIYNLKASRSIEAAESALKYLIFLVDVDQLFDVALGMYDFALVLMVAQHSQKDPREYLPFLSTLQKMPMYLQRFNIDDHLARHVSAVHNLSKAGDEHIEQLIRYIKQHELYKIGITLYPDNSKHHKTMLLEFARFHSNNSQYDEAGMLFEMAGEHSDALEAYTAAGLWKEAYTVAVEMGITQPDLENMAESLIEILTEQHDLLAVSRICIDILSDPTRAVSALVMGHHWKDSVLVATVHRLLSLKDKVIHPALLKATNQVLDETKEMIITFDKQRSRLAQVREEKLRKQAAIDAGGVPDDRLDDIDMFSDTSSMATTRITGSVTNSRASMMSSRTGRTSKQRRKMARRRAAGKEPGFEDEFLISSLATMVERSRTLATDIGAMLRALVSFGEVSNARELQIQFKILVDTIRTGYNDVFAAPVVATEPNDDAAAATGNLAVVQENHTESNRSPPPPAAIIEKPAMVTDKWWLDSFSLELTTK</sequence>
<comment type="pathway">
    <text evidence="1">tRNA modification; 5-methoxycarbonylmethyl-2-thiouridine-tRNA biosynthesis.</text>
</comment>
<name>A0ABQ8ERV6_9FUNG</name>
<accession>A0ABQ8ERV6</accession>
<dbReference type="InterPro" id="IPR056167">
    <property type="entry name" value="A-sol_ELP1"/>
</dbReference>
<evidence type="ECO:0000256" key="1">
    <source>
        <dbReference type="ARBA" id="ARBA00005043"/>
    </source>
</evidence>
<comment type="caution">
    <text evidence="11">The sequence shown here is derived from an EMBL/GenBank/DDBJ whole genome shotgun (WGS) entry which is preliminary data.</text>
</comment>
<dbReference type="InterPro" id="IPR056165">
    <property type="entry name" value="Beta-prop_ELP1_2nd"/>
</dbReference>
<feature type="domain" description="ELP1 N-terminal second beta-propeller" evidence="7">
    <location>
        <begin position="429"/>
        <end position="703"/>
    </location>
</feature>
<evidence type="ECO:0000256" key="4">
    <source>
        <dbReference type="ARBA" id="ARBA00022694"/>
    </source>
</evidence>
<evidence type="ECO:0000259" key="8">
    <source>
        <dbReference type="Pfam" id="PF23878"/>
    </source>
</evidence>
<dbReference type="InterPro" id="IPR056169">
    <property type="entry name" value="HB_ELP1"/>
</dbReference>
<gene>
    <name evidence="11" type="ORF">BASA50_001109</name>
</gene>
<dbReference type="InterPro" id="IPR056166">
    <property type="entry name" value="TPR_ELP1"/>
</dbReference>
<dbReference type="PANTHER" id="PTHR12747:SF0">
    <property type="entry name" value="ELONGATOR COMPLEX PROTEIN 1"/>
    <property type="match status" value="1"/>
</dbReference>
<dbReference type="PIRSF" id="PIRSF017233">
    <property type="entry name" value="IKAP"/>
    <property type="match status" value="1"/>
</dbReference>
<comment type="similarity">
    <text evidence="2 5">Belongs to the ELP1/IKA1 family.</text>
</comment>
<dbReference type="Pfam" id="PF04762">
    <property type="entry name" value="Beta-prop_ELP1_1st"/>
    <property type="match status" value="1"/>
</dbReference>
<dbReference type="Pfam" id="PF23878">
    <property type="entry name" value="TPR_ELP1"/>
    <property type="match status" value="1"/>
</dbReference>
<reference evidence="11 12" key="1">
    <citation type="submission" date="2021-02" db="EMBL/GenBank/DDBJ databases">
        <title>Variation within the Batrachochytrium salamandrivorans European outbreak.</title>
        <authorList>
            <person name="Kelly M."/>
            <person name="Pasmans F."/>
            <person name="Shea T.P."/>
            <person name="Munoz J.F."/>
            <person name="Carranza S."/>
            <person name="Cuomo C.A."/>
            <person name="Martel A."/>
        </authorList>
    </citation>
    <scope>NUCLEOTIDE SEQUENCE [LARGE SCALE GENOMIC DNA]</scope>
    <source>
        <strain evidence="11 12">AMFP18/2</strain>
    </source>
</reference>
<dbReference type="Pfam" id="PF23936">
    <property type="entry name" value="HB_ELP1"/>
    <property type="match status" value="1"/>
</dbReference>
<dbReference type="Pfam" id="PF23797">
    <property type="entry name" value="Beta-prop_ELP1_2nd"/>
    <property type="match status" value="1"/>
</dbReference>
<dbReference type="Proteomes" id="UP001648503">
    <property type="component" value="Unassembled WGS sequence"/>
</dbReference>
<keyword evidence="12" id="KW-1185">Reference proteome</keyword>
<dbReference type="InterPro" id="IPR006849">
    <property type="entry name" value="Elp1"/>
</dbReference>
<organism evidence="11 12">
    <name type="scientific">Batrachochytrium salamandrivorans</name>
    <dbReference type="NCBI Taxonomy" id="1357716"/>
    <lineage>
        <taxon>Eukaryota</taxon>
        <taxon>Fungi</taxon>
        <taxon>Fungi incertae sedis</taxon>
        <taxon>Chytridiomycota</taxon>
        <taxon>Chytridiomycota incertae sedis</taxon>
        <taxon>Chytridiomycetes</taxon>
        <taxon>Rhizophydiales</taxon>
        <taxon>Rhizophydiales incertae sedis</taxon>
        <taxon>Batrachochytrium</taxon>
    </lineage>
</organism>
<feature type="domain" description="ELP1 three-helical bundle" evidence="10">
    <location>
        <begin position="1105"/>
        <end position="1269"/>
    </location>
</feature>
<evidence type="ECO:0000259" key="9">
    <source>
        <dbReference type="Pfam" id="PF23925"/>
    </source>
</evidence>
<comment type="function">
    <text evidence="5">Component of the elongator complex which is required for multiple tRNA modifications, including mcm5U (5-methoxycarbonylmethyl uridine), mcm5s2U (5-methoxycarbonylmethyl-2-thiouridine), and ncm5U (5-carbamoylmethyl uridine). The elongator complex catalyzes formation of carboxymethyluridine in the wobble base at position 34 in tRNAs.</text>
</comment>
<evidence type="ECO:0000313" key="11">
    <source>
        <dbReference type="EMBL" id="KAH6585500.1"/>
    </source>
</evidence>
<evidence type="ECO:0000256" key="5">
    <source>
        <dbReference type="PIRNR" id="PIRNR017233"/>
    </source>
</evidence>
<dbReference type="SUPFAM" id="SSF69322">
    <property type="entry name" value="Tricorn protease domain 2"/>
    <property type="match status" value="1"/>
</dbReference>
<keyword evidence="3 5" id="KW-0963">Cytoplasm</keyword>
<proteinExistence type="inferred from homology"/>
<dbReference type="Pfam" id="PF23925">
    <property type="entry name" value="A-sol_ELP1"/>
    <property type="match status" value="1"/>
</dbReference>
<evidence type="ECO:0000259" key="6">
    <source>
        <dbReference type="Pfam" id="PF04762"/>
    </source>
</evidence>
<dbReference type="EMBL" id="JAFCIX010000580">
    <property type="protein sequence ID" value="KAH6585500.1"/>
    <property type="molecule type" value="Genomic_DNA"/>
</dbReference>
<protein>
    <recommendedName>
        <fullName evidence="5">Elongator complex protein 1</fullName>
    </recommendedName>
</protein>
<keyword evidence="4" id="KW-0819">tRNA processing</keyword>
<feature type="domain" description="ELP1 TPR" evidence="8">
    <location>
        <begin position="929"/>
        <end position="1087"/>
    </location>
</feature>
<comment type="subcellular location">
    <subcellularLocation>
        <location evidence="5">Cytoplasm</location>
    </subcellularLocation>
    <subcellularLocation>
        <location evidence="5">Nucleus</location>
    </subcellularLocation>
</comment>